<dbReference type="AlphaFoldDB" id="A0A1Q5THB4"/>
<dbReference type="InterPro" id="IPR001810">
    <property type="entry name" value="F-box_dom"/>
</dbReference>
<dbReference type="PROSITE" id="PS50181">
    <property type="entry name" value="FBOX"/>
    <property type="match status" value="1"/>
</dbReference>
<sequence>MASASCPPSTLDSLPFDVFYQIATLLDDRDCIHLSRTNRAIHELMQSDLIARKTVETGNTHRYCADADSPLLQSVLAHSKEGRAAVAAQSGYRKAVGHRFDIHEAIATASPYAAAMLAYAVDFVYHQGILCYRVGHEMRLLNVHRGACQEQVLNLYEVIPRLDTGLQESLVPDPADRVQLLHYSNGIVVFRLEGIDGQVDKVVAIDMAPQQTRRKRLLLQRPIPSDVPVIVRHSRSYLWYAIFMETLGSQGTWLCCGVDLATGETIQFHLDHAAGGELGQTLCFDIHQDHFYAISTQVSSEEDERFSSFYHWACYAPRQKARKWSGRLWRREHREGPINEMWTDLSIRKDETTGRPMIIESRREWPEGKSENHRTTYIEPLSTPAELQAEHPEGDIKPPTWSDDSEDEDSGPSKDPVIGQTYDHRPEKRLRRNYHPEHELGDDPNERQEFIHAYTKHHSYDLASSTFVDLVNDPTPHSDGVRVRDRLRLRTVSRKRKCPIDEEGIAGEDGLLFLPTQIDTNGLPVKNSEERFVSRGVHMWPSEDAPAELHHLLCPDKRSGTVNTIADERSLIYSISCPGLPAGHKALILISFDPTLHIPTLTPLRSLQTPGSLGNAFPVAVPTPKASSGGLIRQSDPLYQAINRGYWLR</sequence>
<evidence type="ECO:0000313" key="4">
    <source>
        <dbReference type="Proteomes" id="UP000186955"/>
    </source>
</evidence>
<feature type="region of interest" description="Disordered" evidence="1">
    <location>
        <begin position="353"/>
        <end position="445"/>
    </location>
</feature>
<comment type="caution">
    <text evidence="3">The sequence shown here is derived from an EMBL/GenBank/DDBJ whole genome shotgun (WGS) entry which is preliminary data.</text>
</comment>
<name>A0A1Q5THB4_9EURO</name>
<keyword evidence="4" id="KW-1185">Reference proteome</keyword>
<evidence type="ECO:0000313" key="3">
    <source>
        <dbReference type="EMBL" id="OKO99627.1"/>
    </source>
</evidence>
<feature type="compositionally biased region" description="Basic and acidic residues" evidence="1">
    <location>
        <begin position="434"/>
        <end position="445"/>
    </location>
</feature>
<dbReference type="SUPFAM" id="SSF81383">
    <property type="entry name" value="F-box domain"/>
    <property type="match status" value="1"/>
</dbReference>
<reference evidence="3 4" key="1">
    <citation type="submission" date="2016-10" db="EMBL/GenBank/DDBJ databases">
        <title>Genome sequence of the ascomycete fungus Penicillium subrubescens.</title>
        <authorList>
            <person name="De Vries R.P."/>
            <person name="Peng M."/>
            <person name="Dilokpimol A."/>
            <person name="Hilden K."/>
            <person name="Makela M.R."/>
            <person name="Grigoriev I."/>
            <person name="Riley R."/>
            <person name="Granchi Z."/>
        </authorList>
    </citation>
    <scope>NUCLEOTIDE SEQUENCE [LARGE SCALE GENOMIC DNA]</scope>
    <source>
        <strain evidence="3 4">CBS 132785</strain>
    </source>
</reference>
<dbReference type="EMBL" id="MNBE01000655">
    <property type="protein sequence ID" value="OKO99627.1"/>
    <property type="molecule type" value="Genomic_DNA"/>
</dbReference>
<dbReference type="STRING" id="1316194.A0A1Q5THB4"/>
<evidence type="ECO:0000256" key="1">
    <source>
        <dbReference type="SAM" id="MobiDB-lite"/>
    </source>
</evidence>
<feature type="compositionally biased region" description="Basic and acidic residues" evidence="1">
    <location>
        <begin position="360"/>
        <end position="376"/>
    </location>
</feature>
<feature type="domain" description="F-box" evidence="2">
    <location>
        <begin position="8"/>
        <end position="54"/>
    </location>
</feature>
<dbReference type="InterPro" id="IPR036047">
    <property type="entry name" value="F-box-like_dom_sf"/>
</dbReference>
<gene>
    <name evidence="3" type="ORF">PENSUB_8280</name>
</gene>
<dbReference type="Proteomes" id="UP000186955">
    <property type="component" value="Unassembled WGS sequence"/>
</dbReference>
<proteinExistence type="predicted"/>
<evidence type="ECO:0000259" key="2">
    <source>
        <dbReference type="PROSITE" id="PS50181"/>
    </source>
</evidence>
<accession>A0A1Q5THB4</accession>
<organism evidence="3 4">
    <name type="scientific">Penicillium subrubescens</name>
    <dbReference type="NCBI Taxonomy" id="1316194"/>
    <lineage>
        <taxon>Eukaryota</taxon>
        <taxon>Fungi</taxon>
        <taxon>Dikarya</taxon>
        <taxon>Ascomycota</taxon>
        <taxon>Pezizomycotina</taxon>
        <taxon>Eurotiomycetes</taxon>
        <taxon>Eurotiomycetidae</taxon>
        <taxon>Eurotiales</taxon>
        <taxon>Aspergillaceae</taxon>
        <taxon>Penicillium</taxon>
    </lineage>
</organism>
<protein>
    <recommendedName>
        <fullName evidence="2">F-box domain-containing protein</fullName>
    </recommendedName>
</protein>
<dbReference type="CDD" id="cd09917">
    <property type="entry name" value="F-box_SF"/>
    <property type="match status" value="1"/>
</dbReference>